<organism evidence="2 3">
    <name type="scientific">Hyphomonas hirschiana VP5</name>
    <dbReference type="NCBI Taxonomy" id="1280951"/>
    <lineage>
        <taxon>Bacteria</taxon>
        <taxon>Pseudomonadati</taxon>
        <taxon>Pseudomonadota</taxon>
        <taxon>Alphaproteobacteria</taxon>
        <taxon>Hyphomonadales</taxon>
        <taxon>Hyphomonadaceae</taxon>
        <taxon>Hyphomonas</taxon>
    </lineage>
</organism>
<dbReference type="Pfam" id="PF00856">
    <property type="entry name" value="SET"/>
    <property type="match status" value="1"/>
</dbReference>
<evidence type="ECO:0000313" key="3">
    <source>
        <dbReference type="Proteomes" id="UP000025061"/>
    </source>
</evidence>
<dbReference type="PATRIC" id="fig|1280951.3.peg.3131"/>
<reference evidence="2 3" key="1">
    <citation type="submission" date="2013-04" db="EMBL/GenBank/DDBJ databases">
        <title>Hyphomonas hirschiana VP5 Genome Sequencing.</title>
        <authorList>
            <person name="Lai Q."/>
            <person name="Shao Z."/>
        </authorList>
    </citation>
    <scope>NUCLEOTIDE SEQUENCE [LARGE SCALE GENOMIC DNA]</scope>
    <source>
        <strain evidence="2 3">VP5</strain>
    </source>
</reference>
<sequence length="127" mass="13852">MVTSSGGTRVEVKTSPLHGRGLFASTDIPAGALLGVYPLLILSHEDIEQLKPTRLYHYVFYVDEREDGAVRAAVAFGKISMCNHSPDANADFYVDAEAETVTLTSRVALKTGDEILIDYEDFADEAL</sequence>
<dbReference type="SUPFAM" id="SSF82199">
    <property type="entry name" value="SET domain"/>
    <property type="match status" value="1"/>
</dbReference>
<dbReference type="SMART" id="SM00317">
    <property type="entry name" value="SET"/>
    <property type="match status" value="1"/>
</dbReference>
<dbReference type="EMBL" id="ARYI01000017">
    <property type="protein sequence ID" value="KCZ87874.1"/>
    <property type="molecule type" value="Genomic_DNA"/>
</dbReference>
<dbReference type="GO" id="GO:0062122">
    <property type="term" value="F:histone H3K37 methyltransferase activity"/>
    <property type="evidence" value="ECO:0007669"/>
    <property type="project" value="InterPro"/>
</dbReference>
<accession>A0A059FB83</accession>
<proteinExistence type="predicted"/>
<protein>
    <submittedName>
        <fullName evidence="2">SET domain-containing protein</fullName>
    </submittedName>
</protein>
<evidence type="ECO:0000259" key="1">
    <source>
        <dbReference type="PROSITE" id="PS50280"/>
    </source>
</evidence>
<dbReference type="InterPro" id="IPR009207">
    <property type="entry name" value="SET7_MeTrfase"/>
</dbReference>
<evidence type="ECO:0000313" key="2">
    <source>
        <dbReference type="EMBL" id="KCZ87874.1"/>
    </source>
</evidence>
<dbReference type="PROSITE" id="PS50280">
    <property type="entry name" value="SET"/>
    <property type="match status" value="1"/>
</dbReference>
<dbReference type="Proteomes" id="UP000025061">
    <property type="component" value="Unassembled WGS sequence"/>
</dbReference>
<dbReference type="PIRSF" id="PIRSF022536">
    <property type="entry name" value="A612L_SET"/>
    <property type="match status" value="1"/>
</dbReference>
<keyword evidence="3" id="KW-1185">Reference proteome</keyword>
<dbReference type="AlphaFoldDB" id="A0A059FB83"/>
<dbReference type="OrthoDB" id="9790349at2"/>
<dbReference type="InterPro" id="IPR001214">
    <property type="entry name" value="SET_dom"/>
</dbReference>
<name>A0A059FB83_9PROT</name>
<dbReference type="RefSeq" id="WP_011647288.1">
    <property type="nucleotide sequence ID" value="NZ_ARYI01000017.1"/>
</dbReference>
<dbReference type="InterPro" id="IPR046341">
    <property type="entry name" value="SET_dom_sf"/>
</dbReference>
<dbReference type="Gene3D" id="2.170.270.10">
    <property type="entry name" value="SET domain"/>
    <property type="match status" value="1"/>
</dbReference>
<gene>
    <name evidence="2" type="ORF">HHI_15523</name>
</gene>
<feature type="domain" description="SET" evidence="1">
    <location>
        <begin position="8"/>
        <end position="120"/>
    </location>
</feature>
<comment type="caution">
    <text evidence="2">The sequence shown here is derived from an EMBL/GenBank/DDBJ whole genome shotgun (WGS) entry which is preliminary data.</text>
</comment>